<evidence type="ECO:0000256" key="2">
    <source>
        <dbReference type="ARBA" id="ARBA00022676"/>
    </source>
</evidence>
<proteinExistence type="inferred from homology"/>
<evidence type="ECO:0000313" key="6">
    <source>
        <dbReference type="EMBL" id="GFR40284.1"/>
    </source>
</evidence>
<dbReference type="InterPro" id="IPR002213">
    <property type="entry name" value="UDP_glucos_trans"/>
</dbReference>
<comment type="similarity">
    <text evidence="1 4">Belongs to the UDP-glycosyltransferase family.</text>
</comment>
<feature type="non-terminal residue" evidence="6">
    <location>
        <position position="1"/>
    </location>
</feature>
<keyword evidence="2 4" id="KW-0328">Glycosyltransferase</keyword>
<protein>
    <recommendedName>
        <fullName evidence="5">Glycosyltransferase</fullName>
        <ecNumber evidence="5">2.4.1.-</ecNumber>
    </recommendedName>
</protein>
<dbReference type="PANTHER" id="PTHR48043">
    <property type="entry name" value="EG:EG0003.4 PROTEIN-RELATED"/>
    <property type="match status" value="1"/>
</dbReference>
<dbReference type="Proteomes" id="UP001054857">
    <property type="component" value="Unassembled WGS sequence"/>
</dbReference>
<dbReference type="SUPFAM" id="SSF53756">
    <property type="entry name" value="UDP-Glycosyltransferase/glycogen phosphorylase"/>
    <property type="match status" value="1"/>
</dbReference>
<name>A0AAD3DFF5_9CHLO</name>
<gene>
    <name evidence="6" type="ORF">Agub_g444</name>
</gene>
<organism evidence="6 7">
    <name type="scientific">Astrephomene gubernaculifera</name>
    <dbReference type="NCBI Taxonomy" id="47775"/>
    <lineage>
        <taxon>Eukaryota</taxon>
        <taxon>Viridiplantae</taxon>
        <taxon>Chlorophyta</taxon>
        <taxon>core chlorophytes</taxon>
        <taxon>Chlorophyceae</taxon>
        <taxon>CS clade</taxon>
        <taxon>Chlamydomonadales</taxon>
        <taxon>Astrephomenaceae</taxon>
        <taxon>Astrephomene</taxon>
    </lineage>
</organism>
<dbReference type="EMBL" id="BMAR01000001">
    <property type="protein sequence ID" value="GFR40284.1"/>
    <property type="molecule type" value="Genomic_DNA"/>
</dbReference>
<comment type="caution">
    <text evidence="6">The sequence shown here is derived from an EMBL/GenBank/DDBJ whole genome shotgun (WGS) entry which is preliminary data.</text>
</comment>
<dbReference type="Pfam" id="PF00201">
    <property type="entry name" value="UDPGT"/>
    <property type="match status" value="1"/>
</dbReference>
<dbReference type="PANTHER" id="PTHR48043:SF145">
    <property type="entry name" value="FI06409P-RELATED"/>
    <property type="match status" value="1"/>
</dbReference>
<dbReference type="InterPro" id="IPR050271">
    <property type="entry name" value="UDP-glycosyltransferase"/>
</dbReference>
<dbReference type="CDD" id="cd03784">
    <property type="entry name" value="GT1_Gtf-like"/>
    <property type="match status" value="1"/>
</dbReference>
<keyword evidence="7" id="KW-1185">Reference proteome</keyword>
<evidence type="ECO:0000256" key="3">
    <source>
        <dbReference type="ARBA" id="ARBA00022679"/>
    </source>
</evidence>
<dbReference type="PROSITE" id="PS00375">
    <property type="entry name" value="UDPGT"/>
    <property type="match status" value="1"/>
</dbReference>
<evidence type="ECO:0000256" key="1">
    <source>
        <dbReference type="ARBA" id="ARBA00009995"/>
    </source>
</evidence>
<dbReference type="AlphaFoldDB" id="A0AAD3DFF5"/>
<evidence type="ECO:0000256" key="5">
    <source>
        <dbReference type="RuleBase" id="RU362057"/>
    </source>
</evidence>
<evidence type="ECO:0000313" key="7">
    <source>
        <dbReference type="Proteomes" id="UP001054857"/>
    </source>
</evidence>
<dbReference type="InterPro" id="IPR035595">
    <property type="entry name" value="UDP_glycos_trans_CS"/>
</dbReference>
<keyword evidence="3 4" id="KW-0808">Transferase</keyword>
<sequence>MASIELSSGGFNKALYLRWQRALVRLIFSFILVHCACGLQPSEKATSPNELGASFRILVVPVAWRSRAFPMLKVSYELAARGHAVTVLLPQVHEAWARDSFKSFARARARRENIFSSASLDLPSGLTLLLRDAWDMEAGAEVVANSSPIEQFRYVLGNTLDNCRRLLANDTINQLVADGRFDIFFGDMMDSCGSTVAEFWRLPRVDYDSGDCRAGWHFNIYNQPFSPAVTTSYLVPVPTNTALGLKDRLANLGATVLLRLVHTHWVLPALESFRRSLNATSYLRLLPPDHPALQQQPQLSSVTEVNIKRLLMVIVNVDWAFHDVRSIGPHFKYVGPMNADVPAPLPPALHSFVSEGGDRSDPRVIYVSPGSTFSFGDPGQAHLMLALLSLPGRYRIVWRARPAHRSLLSARLTALGHPGLMEVAQQPSSPPSPSARLLLLDWAPQNDLLGQPGLALFVSHCGINGVNEAVFHGVPVLCVPIMGEQPLNGAMIKSFGNGRSLAFAKLNGANGQTIALQEIRTILEDPSYSLTSLLLSARMRSHPLPPVLRAAHWVEAAAAAARAGPPGFLVPAEALLPWWRLGLVEV</sequence>
<accession>A0AAD3DFF5</accession>
<reference evidence="6 7" key="1">
    <citation type="journal article" date="2021" name="Sci. Rep.">
        <title>Genome sequencing of the multicellular alga Astrephomene provides insights into convergent evolution of germ-soma differentiation.</title>
        <authorList>
            <person name="Yamashita S."/>
            <person name="Yamamoto K."/>
            <person name="Matsuzaki R."/>
            <person name="Suzuki S."/>
            <person name="Yamaguchi H."/>
            <person name="Hirooka S."/>
            <person name="Minakuchi Y."/>
            <person name="Miyagishima S."/>
            <person name="Kawachi M."/>
            <person name="Toyoda A."/>
            <person name="Nozaki H."/>
        </authorList>
    </citation>
    <scope>NUCLEOTIDE SEQUENCE [LARGE SCALE GENOMIC DNA]</scope>
    <source>
        <strain evidence="6 7">NIES-4017</strain>
    </source>
</reference>
<dbReference type="GO" id="GO:0008194">
    <property type="term" value="F:UDP-glycosyltransferase activity"/>
    <property type="evidence" value="ECO:0007669"/>
    <property type="project" value="InterPro"/>
</dbReference>
<evidence type="ECO:0000256" key="4">
    <source>
        <dbReference type="RuleBase" id="RU003718"/>
    </source>
</evidence>
<dbReference type="Gene3D" id="3.40.50.2000">
    <property type="entry name" value="Glycogen Phosphorylase B"/>
    <property type="match status" value="2"/>
</dbReference>
<dbReference type="EC" id="2.4.1.-" evidence="5"/>